<proteinExistence type="predicted"/>
<dbReference type="OrthoDB" id="127819at2759"/>
<protein>
    <recommendedName>
        <fullName evidence="3">RxLR effector protein</fullName>
    </recommendedName>
</protein>
<dbReference type="Proteomes" id="UP000052943">
    <property type="component" value="Unassembled WGS sequence"/>
</dbReference>
<dbReference type="AlphaFoldDB" id="A0A0W8C3Z1"/>
<evidence type="ECO:0008006" key="3">
    <source>
        <dbReference type="Google" id="ProtNLM"/>
    </source>
</evidence>
<comment type="caution">
    <text evidence="1">The sequence shown here is derived from an EMBL/GenBank/DDBJ whole genome shotgun (WGS) entry which is preliminary data.</text>
</comment>
<dbReference type="EMBL" id="LNFO01005230">
    <property type="protein sequence ID" value="KUF78776.1"/>
    <property type="molecule type" value="Genomic_DNA"/>
</dbReference>
<sequence length="391" mass="44290">MNFLRVATLAVATSLTIVTLSTVIKAEFVRVESPTARILRSDNTAERDQTNERRGVNLDTIPGVTKLRGIIGSIVEKTQLQHWLSLRTSADDVFTKMKLTPVKGNLLANPKIKVWIKYVDELNKKKPKAERVSAASVLAFRYGDEQVSTMLNAALQDQTTTIKLQSQRLEDWMRLGMQPYDVFHLLKFEKHDILLNPVFSFWLKYVDKFNVRYPMQGSTRMEELSLALGNRVMSKVLEAGRKDGRTKAISAKLESQLLMEWGAKGFTPDDVFGMLGLKNIAGGGTGPILSDPVLKFWVRYMNEFNTKHPGKRTTIFDTLKKNYGDMALVDMIVAAKKVPKTKAAAKSLEAQLLNKWLKDKKQPREVEHWAFFDKSGEMIGKYTTLFNAQIK</sequence>
<gene>
    <name evidence="1" type="ORF">AM587_10000913</name>
</gene>
<reference evidence="1 2" key="1">
    <citation type="submission" date="2015-11" db="EMBL/GenBank/DDBJ databases">
        <title>Genomes and virulence difference between two physiological races of Phytophthora nicotianae.</title>
        <authorList>
            <person name="Liu H."/>
            <person name="Ma X."/>
            <person name="Yu H."/>
            <person name="Fang D."/>
            <person name="Li Y."/>
            <person name="Wang X."/>
            <person name="Wang W."/>
            <person name="Dong Y."/>
            <person name="Xiao B."/>
        </authorList>
    </citation>
    <scope>NUCLEOTIDE SEQUENCE [LARGE SCALE GENOMIC DNA]</scope>
    <source>
        <strain evidence="2">race 0</strain>
    </source>
</reference>
<evidence type="ECO:0000313" key="2">
    <source>
        <dbReference type="Proteomes" id="UP000052943"/>
    </source>
</evidence>
<name>A0A0W8C3Z1_PHYNI</name>
<organism evidence="1 2">
    <name type="scientific">Phytophthora nicotianae</name>
    <name type="common">Potato buckeye rot agent</name>
    <name type="synonym">Phytophthora parasitica</name>
    <dbReference type="NCBI Taxonomy" id="4792"/>
    <lineage>
        <taxon>Eukaryota</taxon>
        <taxon>Sar</taxon>
        <taxon>Stramenopiles</taxon>
        <taxon>Oomycota</taxon>
        <taxon>Peronosporomycetes</taxon>
        <taxon>Peronosporales</taxon>
        <taxon>Peronosporaceae</taxon>
        <taxon>Phytophthora</taxon>
    </lineage>
</organism>
<accession>A0A0W8C3Z1</accession>
<evidence type="ECO:0000313" key="1">
    <source>
        <dbReference type="EMBL" id="KUF78776.1"/>
    </source>
</evidence>